<evidence type="ECO:0000313" key="1">
    <source>
        <dbReference type="EMBL" id="MEJ8632447.1"/>
    </source>
</evidence>
<protein>
    <submittedName>
        <fullName evidence="1">Uncharacterized protein</fullName>
    </submittedName>
</protein>
<dbReference type="EMBL" id="JBBKAJ010000020">
    <property type="protein sequence ID" value="MEJ8632447.1"/>
    <property type="molecule type" value="Genomic_DNA"/>
</dbReference>
<name>A0ACC6PM38_9ACTN</name>
<reference evidence="1" key="1">
    <citation type="submission" date="2024-03" db="EMBL/GenBank/DDBJ databases">
        <title>Novel Streptomyces species of biotechnological and ecological value are a feature of Machair soil.</title>
        <authorList>
            <person name="Prole J.R."/>
            <person name="Goodfellow M."/>
            <person name="Allenby N."/>
            <person name="Ward A.C."/>
        </authorList>
    </citation>
    <scope>NUCLEOTIDE SEQUENCE</scope>
    <source>
        <strain evidence="1">MS2.AVA.5</strain>
    </source>
</reference>
<accession>A0ACC6PM38</accession>
<organism evidence="1 2">
    <name type="scientific">Streptomyces achmelvichensis</name>
    <dbReference type="NCBI Taxonomy" id="3134111"/>
    <lineage>
        <taxon>Bacteria</taxon>
        <taxon>Bacillati</taxon>
        <taxon>Actinomycetota</taxon>
        <taxon>Actinomycetes</taxon>
        <taxon>Kitasatosporales</taxon>
        <taxon>Streptomycetaceae</taxon>
        <taxon>Streptomyces</taxon>
    </lineage>
</organism>
<gene>
    <name evidence="1" type="ORF">WKI67_03225</name>
</gene>
<sequence length="110" mass="12094">MTDELPLPPWKMDWTAEALREFETMPDDGKRLVLSARAELFTARDPYYRGIDADVSLPHWITVRPPASTSPGGPHIANLAGGRGLRAFRTVRAEPAGSPADRPCGRAGRR</sequence>
<evidence type="ECO:0000313" key="2">
    <source>
        <dbReference type="Proteomes" id="UP001377168"/>
    </source>
</evidence>
<keyword evidence="2" id="KW-1185">Reference proteome</keyword>
<comment type="caution">
    <text evidence="1">The sequence shown here is derived from an EMBL/GenBank/DDBJ whole genome shotgun (WGS) entry which is preliminary data.</text>
</comment>
<proteinExistence type="predicted"/>
<dbReference type="Proteomes" id="UP001377168">
    <property type="component" value="Unassembled WGS sequence"/>
</dbReference>